<keyword evidence="2" id="KW-1185">Reference proteome</keyword>
<dbReference type="PROSITE" id="PS51257">
    <property type="entry name" value="PROKAR_LIPOPROTEIN"/>
    <property type="match status" value="1"/>
</dbReference>
<keyword evidence="1" id="KW-0449">Lipoprotein</keyword>
<accession>A0ABP9RYS5</accession>
<proteinExistence type="predicted"/>
<evidence type="ECO:0000313" key="1">
    <source>
        <dbReference type="EMBL" id="GAA5189253.1"/>
    </source>
</evidence>
<organism evidence="1 2">
    <name type="scientific">Ferrimonas gelatinilytica</name>
    <dbReference type="NCBI Taxonomy" id="1255257"/>
    <lineage>
        <taxon>Bacteria</taxon>
        <taxon>Pseudomonadati</taxon>
        <taxon>Pseudomonadota</taxon>
        <taxon>Gammaproteobacteria</taxon>
        <taxon>Alteromonadales</taxon>
        <taxon>Ferrimonadaceae</taxon>
        <taxon>Ferrimonas</taxon>
    </lineage>
</organism>
<sequence>MRQSIIALMVLTGLTACSTVTIKPDPAVYVNQVPSYQDTRHFFFWGLAGEERVNVSEICKEKSVAQMQSQQTFVNGLLGWVTLGIYAPHSVKVWCEDAILNKEEVV</sequence>
<reference evidence="2" key="1">
    <citation type="journal article" date="2019" name="Int. J. Syst. Evol. Microbiol.">
        <title>The Global Catalogue of Microorganisms (GCM) 10K type strain sequencing project: providing services to taxonomists for standard genome sequencing and annotation.</title>
        <authorList>
            <consortium name="The Broad Institute Genomics Platform"/>
            <consortium name="The Broad Institute Genome Sequencing Center for Infectious Disease"/>
            <person name="Wu L."/>
            <person name="Ma J."/>
        </authorList>
    </citation>
    <scope>NUCLEOTIDE SEQUENCE [LARGE SCALE GENOMIC DNA]</scope>
    <source>
        <strain evidence="2">JCM 18720</strain>
    </source>
</reference>
<protein>
    <submittedName>
        <fullName evidence="1">Serum resistance lipoprotein Bor</fullName>
    </submittedName>
</protein>
<dbReference type="EMBL" id="BAABLF010000006">
    <property type="protein sequence ID" value="GAA5189253.1"/>
    <property type="molecule type" value="Genomic_DNA"/>
</dbReference>
<evidence type="ECO:0000313" key="2">
    <source>
        <dbReference type="Proteomes" id="UP001501600"/>
    </source>
</evidence>
<dbReference type="InterPro" id="IPR010438">
    <property type="entry name" value="Lambda_Bor"/>
</dbReference>
<dbReference type="Proteomes" id="UP001501600">
    <property type="component" value="Unassembled WGS sequence"/>
</dbReference>
<comment type="caution">
    <text evidence="1">The sequence shown here is derived from an EMBL/GenBank/DDBJ whole genome shotgun (WGS) entry which is preliminary data.</text>
</comment>
<gene>
    <name evidence="1" type="primary">bor</name>
    <name evidence="1" type="ORF">GCM10025772_11210</name>
</gene>
<dbReference type="RefSeq" id="WP_345316064.1">
    <property type="nucleotide sequence ID" value="NZ_BAABLF010000006.1"/>
</dbReference>
<dbReference type="Pfam" id="PF06291">
    <property type="entry name" value="Lambda_Bor"/>
    <property type="match status" value="1"/>
</dbReference>
<name>A0ABP9RYS5_9GAMM</name>